<dbReference type="InterPro" id="IPR041496">
    <property type="entry name" value="YitH/HolE_GNAT"/>
</dbReference>
<dbReference type="OrthoDB" id="510731at2"/>
<feature type="domain" description="N-acetyltransferase" evidence="1">
    <location>
        <begin position="5"/>
        <end position="141"/>
    </location>
</feature>
<dbReference type="InterPro" id="IPR052729">
    <property type="entry name" value="Acyl/Acetyltrans_Enzymes"/>
</dbReference>
<dbReference type="GO" id="GO:0016747">
    <property type="term" value="F:acyltransferase activity, transferring groups other than amino-acyl groups"/>
    <property type="evidence" value="ECO:0007669"/>
    <property type="project" value="InterPro"/>
</dbReference>
<dbReference type="SUPFAM" id="SSF55729">
    <property type="entry name" value="Acyl-CoA N-acyltransferases (Nat)"/>
    <property type="match status" value="1"/>
</dbReference>
<proteinExistence type="predicted"/>
<reference evidence="2 3" key="1">
    <citation type="submission" date="2016-10" db="EMBL/GenBank/DDBJ databases">
        <title>The Draft Genome Sequence of Actinokineospora bangkokensis 44EHWT reveals the biosynthetic pathway of antifungal compounds Thailandins with unusual extender unit butylmalonyl-CoA.</title>
        <authorList>
            <person name="Greule A."/>
            <person name="Intra B."/>
            <person name="Flemming S."/>
            <person name="Rommel M.G."/>
            <person name="Panbangred W."/>
            <person name="Bechthold A."/>
        </authorList>
    </citation>
    <scope>NUCLEOTIDE SEQUENCE [LARGE SCALE GENOMIC DNA]</scope>
    <source>
        <strain evidence="2 3">44EHW</strain>
    </source>
</reference>
<evidence type="ECO:0000259" key="1">
    <source>
        <dbReference type="PROSITE" id="PS51186"/>
    </source>
</evidence>
<sequence>MGNDAEVRRLDLTDLGACLDLGADRGWPREEHKWRLLFRVGQVHGVDDPRGGLIAVVVGTPYGGSVNAISMMLVATEHARRGFGARVLGETLARVGAPTALLTATPMGRPLYLSMGFRVVGRTSTYVGVPRGVVPAGVSRPATAADVEAVIALDNTVFGAPRAELMAALPGFCDQFRVVEDCGVVAFGGAWPNIDQTVLGPVTAPDTATGLALLSDLAAAAPGVVRVDVDHRQPEVMAWARSHGLEHRFDTDIMLLGPDFPFDATRSITPVMLALG</sequence>
<dbReference type="AlphaFoldDB" id="A0A1Q9LNT3"/>
<evidence type="ECO:0000313" key="3">
    <source>
        <dbReference type="Proteomes" id="UP000186040"/>
    </source>
</evidence>
<dbReference type="Gene3D" id="3.40.630.30">
    <property type="match status" value="1"/>
</dbReference>
<keyword evidence="3" id="KW-1185">Reference proteome</keyword>
<dbReference type="Gene3D" id="3.40.630.90">
    <property type="match status" value="1"/>
</dbReference>
<name>A0A1Q9LNT3_9PSEU</name>
<dbReference type="InterPro" id="IPR000182">
    <property type="entry name" value="GNAT_dom"/>
</dbReference>
<dbReference type="STRING" id="1193682.BJP25_15790"/>
<dbReference type="EMBL" id="MKQR01000009">
    <property type="protein sequence ID" value="OLR93717.1"/>
    <property type="molecule type" value="Genomic_DNA"/>
</dbReference>
<organism evidence="2 3">
    <name type="scientific">Actinokineospora bangkokensis</name>
    <dbReference type="NCBI Taxonomy" id="1193682"/>
    <lineage>
        <taxon>Bacteria</taxon>
        <taxon>Bacillati</taxon>
        <taxon>Actinomycetota</taxon>
        <taxon>Actinomycetes</taxon>
        <taxon>Pseudonocardiales</taxon>
        <taxon>Pseudonocardiaceae</taxon>
        <taxon>Actinokineospora</taxon>
    </lineage>
</organism>
<dbReference type="PROSITE" id="PS51186">
    <property type="entry name" value="GNAT"/>
    <property type="match status" value="1"/>
</dbReference>
<gene>
    <name evidence="2" type="ORF">BJP25_15790</name>
</gene>
<dbReference type="InterPro" id="IPR016181">
    <property type="entry name" value="Acyl_CoA_acyltransferase"/>
</dbReference>
<dbReference type="RefSeq" id="WP_075974615.1">
    <property type="nucleotide sequence ID" value="NZ_MKQR01000009.1"/>
</dbReference>
<dbReference type="Pfam" id="PF18014">
    <property type="entry name" value="Acetyltransf_18"/>
    <property type="match status" value="1"/>
</dbReference>
<accession>A0A1Q9LNT3</accession>
<comment type="caution">
    <text evidence="2">The sequence shown here is derived from an EMBL/GenBank/DDBJ whole genome shotgun (WGS) entry which is preliminary data.</text>
</comment>
<dbReference type="PANTHER" id="PTHR47237:SF2">
    <property type="entry name" value="BLL4206 PROTEIN"/>
    <property type="match status" value="1"/>
</dbReference>
<protein>
    <recommendedName>
        <fullName evidence="1">N-acetyltransferase domain-containing protein</fullName>
    </recommendedName>
</protein>
<evidence type="ECO:0000313" key="2">
    <source>
        <dbReference type="EMBL" id="OLR93717.1"/>
    </source>
</evidence>
<dbReference type="PANTHER" id="PTHR47237">
    <property type="entry name" value="SLL0310 PROTEIN"/>
    <property type="match status" value="1"/>
</dbReference>
<dbReference type="Proteomes" id="UP000186040">
    <property type="component" value="Unassembled WGS sequence"/>
</dbReference>